<dbReference type="Gene3D" id="1.10.443.10">
    <property type="entry name" value="Intergrase catalytic core"/>
    <property type="match status" value="1"/>
</dbReference>
<dbReference type="GO" id="GO:0006310">
    <property type="term" value="P:DNA recombination"/>
    <property type="evidence" value="ECO:0007669"/>
    <property type="project" value="UniProtKB-KW"/>
</dbReference>
<evidence type="ECO:0008006" key="8">
    <source>
        <dbReference type="Google" id="ProtNLM"/>
    </source>
</evidence>
<reference evidence="6 7" key="1">
    <citation type="submission" date="2018-10" db="EMBL/GenBank/DDBJ databases">
        <title>Co-occurring genomic capacity for anaerobic methane metabolism and dissimilatory sulfite reduction discovered in the Korarchaeota.</title>
        <authorList>
            <person name="Mckay L.J."/>
            <person name="Dlakic M."/>
            <person name="Fields M.W."/>
            <person name="Delmont T.O."/>
            <person name="Eren A.M."/>
            <person name="Jay Z.J."/>
            <person name="Klingelsmith K.B."/>
            <person name="Rusch D.B."/>
            <person name="Inskeep W.P."/>
        </authorList>
    </citation>
    <scope>NUCLEOTIDE SEQUENCE [LARGE SCALE GENOMIC DNA]</scope>
    <source>
        <strain evidence="6 7">MDKW</strain>
    </source>
</reference>
<dbReference type="Gene3D" id="1.10.150.130">
    <property type="match status" value="1"/>
</dbReference>
<feature type="domain" description="Core-binding (CB)" evidence="5">
    <location>
        <begin position="23"/>
        <end position="103"/>
    </location>
</feature>
<evidence type="ECO:0000256" key="1">
    <source>
        <dbReference type="ARBA" id="ARBA00023125"/>
    </source>
</evidence>
<sequence>MKNGESKGSKIREGLHDLRIENDENKRILDDFRDYLLIDRQLEEGTVERHILEIKRLFKNSDFNPLQAERSDIRRYLMRFKDLSPYSYANILKALRIFYRDYLGKPEVIQGFKFPSRPYKLVKIPPKKDLKEFYSWLKEPLAKAMFLIYATTGLRRKEVLSLKIGDIDFERRMIIPRGGSRTKKTWITFYNYEAEEALKECLGSFSNLKGEEKLFPFGEHYFRNRCKQFERERGVKITPQVLREWFACEMGRLGVPDRYVDAFCGRVPRSVLARHYTDFSPEKLKEIYDKANLKVLS</sequence>
<dbReference type="PROSITE" id="PS51900">
    <property type="entry name" value="CB"/>
    <property type="match status" value="1"/>
</dbReference>
<dbReference type="GO" id="GO:0003677">
    <property type="term" value="F:DNA binding"/>
    <property type="evidence" value="ECO:0007669"/>
    <property type="project" value="UniProtKB-UniRule"/>
</dbReference>
<dbReference type="CDD" id="cd00397">
    <property type="entry name" value="DNA_BRE_C"/>
    <property type="match status" value="1"/>
</dbReference>
<dbReference type="EMBL" id="RCOS01000062">
    <property type="protein sequence ID" value="RSN76240.1"/>
    <property type="molecule type" value="Genomic_DNA"/>
</dbReference>
<protein>
    <recommendedName>
        <fullName evidence="8">Site-specific integrase</fullName>
    </recommendedName>
</protein>
<evidence type="ECO:0000313" key="7">
    <source>
        <dbReference type="Proteomes" id="UP000277582"/>
    </source>
</evidence>
<dbReference type="Proteomes" id="UP000277582">
    <property type="component" value="Unassembled WGS sequence"/>
</dbReference>
<dbReference type="GO" id="GO:0015074">
    <property type="term" value="P:DNA integration"/>
    <property type="evidence" value="ECO:0007669"/>
    <property type="project" value="UniProtKB-KW"/>
</dbReference>
<dbReference type="AlphaFoldDB" id="A0A3R9PK39"/>
<organism evidence="6 7">
    <name type="scientific">Candidatus Methanodesulfokora washburnensis</name>
    <dbReference type="NCBI Taxonomy" id="2478471"/>
    <lineage>
        <taxon>Archaea</taxon>
        <taxon>Thermoproteota</taxon>
        <taxon>Candidatus Korarchaeia</taxon>
        <taxon>Candidatus Korarchaeia incertae sedis</taxon>
        <taxon>Candidatus Methanodesulfokora</taxon>
    </lineage>
</organism>
<evidence type="ECO:0000256" key="2">
    <source>
        <dbReference type="ARBA" id="ARBA00023172"/>
    </source>
</evidence>
<dbReference type="Pfam" id="PF00589">
    <property type="entry name" value="Phage_integrase"/>
    <property type="match status" value="1"/>
</dbReference>
<proteinExistence type="predicted"/>
<evidence type="ECO:0000256" key="3">
    <source>
        <dbReference type="PROSITE-ProRule" id="PRU01248"/>
    </source>
</evidence>
<name>A0A3R9PK39_9CREN</name>
<evidence type="ECO:0000259" key="5">
    <source>
        <dbReference type="PROSITE" id="PS51900"/>
    </source>
</evidence>
<dbReference type="SUPFAM" id="SSF56349">
    <property type="entry name" value="DNA breaking-rejoining enzymes"/>
    <property type="match status" value="1"/>
</dbReference>
<dbReference type="InterPro" id="IPR011010">
    <property type="entry name" value="DNA_brk_join_enz"/>
</dbReference>
<dbReference type="InterPro" id="IPR044068">
    <property type="entry name" value="CB"/>
</dbReference>
<dbReference type="PROSITE" id="PS51898">
    <property type="entry name" value="TYR_RECOMBINASE"/>
    <property type="match status" value="1"/>
</dbReference>
<evidence type="ECO:0000259" key="4">
    <source>
        <dbReference type="PROSITE" id="PS51898"/>
    </source>
</evidence>
<feature type="domain" description="Tyr recombinase" evidence="4">
    <location>
        <begin position="120"/>
        <end position="289"/>
    </location>
</feature>
<dbReference type="InterPro" id="IPR002104">
    <property type="entry name" value="Integrase_catalytic"/>
</dbReference>
<keyword evidence="1 3" id="KW-0238">DNA-binding</keyword>
<accession>A0A3R9PK39</accession>
<comment type="caution">
    <text evidence="6">The sequence shown here is derived from an EMBL/GenBank/DDBJ whole genome shotgun (WGS) entry which is preliminary data.</text>
</comment>
<keyword evidence="7" id="KW-1185">Reference proteome</keyword>
<evidence type="ECO:0000313" key="6">
    <source>
        <dbReference type="EMBL" id="RSN76240.1"/>
    </source>
</evidence>
<keyword evidence="2" id="KW-0233">DNA recombination</keyword>
<gene>
    <name evidence="6" type="ORF">D6D85_04625</name>
</gene>
<dbReference type="InterPro" id="IPR013762">
    <property type="entry name" value="Integrase-like_cat_sf"/>
</dbReference>
<dbReference type="InterPro" id="IPR010998">
    <property type="entry name" value="Integrase_recombinase_N"/>
</dbReference>